<dbReference type="Pfam" id="PF07992">
    <property type="entry name" value="Pyr_redox_2"/>
    <property type="match status" value="1"/>
</dbReference>
<evidence type="ECO:0000259" key="9">
    <source>
        <dbReference type="Pfam" id="PF02852"/>
    </source>
</evidence>
<keyword evidence="4" id="KW-0274">FAD</keyword>
<dbReference type="GO" id="GO:0016668">
    <property type="term" value="F:oxidoreductase activity, acting on a sulfur group of donors, NAD(P) as acceptor"/>
    <property type="evidence" value="ECO:0007669"/>
    <property type="project" value="InterPro"/>
</dbReference>
<keyword evidence="3" id="KW-0285">Flavoprotein</keyword>
<evidence type="ECO:0000256" key="8">
    <source>
        <dbReference type="ARBA" id="ARBA00023284"/>
    </source>
</evidence>
<reference evidence="11" key="2">
    <citation type="journal article" date="2014" name="ISME J.">
        <title>Microbial stratification in low pH oxic and suboxic macroscopic growths along an acid mine drainage.</title>
        <authorList>
            <person name="Mendez-Garcia C."/>
            <person name="Mesa V."/>
            <person name="Sprenger R.R."/>
            <person name="Richter M."/>
            <person name="Diez M.S."/>
            <person name="Solano J."/>
            <person name="Bargiela R."/>
            <person name="Golyshina O.V."/>
            <person name="Manteca A."/>
            <person name="Ramos J.L."/>
            <person name="Gallego J.R."/>
            <person name="Llorente I."/>
            <person name="Martins Dos Santos V.A."/>
            <person name="Jensen O.N."/>
            <person name="Pelaez A.I."/>
            <person name="Sanchez J."/>
            <person name="Ferrer M."/>
        </authorList>
    </citation>
    <scope>NUCLEOTIDE SEQUENCE</scope>
</reference>
<evidence type="ECO:0000256" key="6">
    <source>
        <dbReference type="ARBA" id="ARBA00023002"/>
    </source>
</evidence>
<evidence type="ECO:0000256" key="3">
    <source>
        <dbReference type="ARBA" id="ARBA00022630"/>
    </source>
</evidence>
<dbReference type="InterPro" id="IPR036188">
    <property type="entry name" value="FAD/NAD-bd_sf"/>
</dbReference>
<evidence type="ECO:0000313" key="11">
    <source>
        <dbReference type="EMBL" id="EQD51391.1"/>
    </source>
</evidence>
<accession>T0ZT10</accession>
<dbReference type="InterPro" id="IPR023753">
    <property type="entry name" value="FAD/NAD-binding_dom"/>
</dbReference>
<keyword evidence="5" id="KW-0521">NADP</keyword>
<evidence type="ECO:0000256" key="1">
    <source>
        <dbReference type="ARBA" id="ARBA00001974"/>
    </source>
</evidence>
<gene>
    <name evidence="11" type="ORF">B1B_11036</name>
</gene>
<dbReference type="InterPro" id="IPR012999">
    <property type="entry name" value="Pyr_OxRdtase_I_AS"/>
</dbReference>
<evidence type="ECO:0000256" key="5">
    <source>
        <dbReference type="ARBA" id="ARBA00022857"/>
    </source>
</evidence>
<dbReference type="PANTHER" id="PTHR43014:SF2">
    <property type="entry name" value="MERCURIC REDUCTASE"/>
    <property type="match status" value="1"/>
</dbReference>
<dbReference type="PROSITE" id="PS00076">
    <property type="entry name" value="PYRIDINE_REDOX_1"/>
    <property type="match status" value="1"/>
</dbReference>
<keyword evidence="7" id="KW-1015">Disulfide bond</keyword>
<dbReference type="PANTHER" id="PTHR43014">
    <property type="entry name" value="MERCURIC REDUCTASE"/>
    <property type="match status" value="1"/>
</dbReference>
<dbReference type="InterPro" id="IPR008143">
    <property type="entry name" value="Ala_DH/PNT_CS2"/>
</dbReference>
<dbReference type="Pfam" id="PF02852">
    <property type="entry name" value="Pyr_redox_dim"/>
    <property type="match status" value="1"/>
</dbReference>
<dbReference type="EMBL" id="AUZY01007135">
    <property type="protein sequence ID" value="EQD51391.1"/>
    <property type="molecule type" value="Genomic_DNA"/>
</dbReference>
<dbReference type="GO" id="GO:0050660">
    <property type="term" value="F:flavin adenine dinucleotide binding"/>
    <property type="evidence" value="ECO:0007669"/>
    <property type="project" value="TreeGrafter"/>
</dbReference>
<reference evidence="11" key="1">
    <citation type="submission" date="2013-08" db="EMBL/GenBank/DDBJ databases">
        <authorList>
            <person name="Mendez C."/>
            <person name="Richter M."/>
            <person name="Ferrer M."/>
            <person name="Sanchez J."/>
        </authorList>
    </citation>
    <scope>NUCLEOTIDE SEQUENCE</scope>
</reference>
<evidence type="ECO:0000256" key="7">
    <source>
        <dbReference type="ARBA" id="ARBA00023157"/>
    </source>
</evidence>
<keyword evidence="6" id="KW-0560">Oxidoreductase</keyword>
<dbReference type="PRINTS" id="PR00368">
    <property type="entry name" value="FADPNR"/>
</dbReference>
<feature type="domain" description="Pyridine nucleotide-disulphide oxidoreductase dimerisation" evidence="9">
    <location>
        <begin position="335"/>
        <end position="437"/>
    </location>
</feature>
<evidence type="ECO:0000259" key="10">
    <source>
        <dbReference type="Pfam" id="PF07992"/>
    </source>
</evidence>
<dbReference type="InterPro" id="IPR001100">
    <property type="entry name" value="Pyr_nuc-diS_OxRdtase"/>
</dbReference>
<proteinExistence type="inferred from homology"/>
<comment type="caution">
    <text evidence="11">The sequence shown here is derived from an EMBL/GenBank/DDBJ whole genome shotgun (WGS) entry which is preliminary data.</text>
</comment>
<name>T0ZT10_9ZZZZ</name>
<keyword evidence="8" id="KW-0676">Redox-active center</keyword>
<dbReference type="Gene3D" id="3.30.390.30">
    <property type="match status" value="1"/>
</dbReference>
<dbReference type="GO" id="GO:0003955">
    <property type="term" value="F:NAD(P)H dehydrogenase (quinone) activity"/>
    <property type="evidence" value="ECO:0007669"/>
    <property type="project" value="TreeGrafter"/>
</dbReference>
<evidence type="ECO:0000256" key="4">
    <source>
        <dbReference type="ARBA" id="ARBA00022827"/>
    </source>
</evidence>
<dbReference type="SUPFAM" id="SSF51905">
    <property type="entry name" value="FAD/NAD(P)-binding domain"/>
    <property type="match status" value="1"/>
</dbReference>
<dbReference type="PIRSF" id="PIRSF000350">
    <property type="entry name" value="Mercury_reductase_MerA"/>
    <property type="match status" value="1"/>
</dbReference>
<dbReference type="AlphaFoldDB" id="T0ZT10"/>
<dbReference type="InterPro" id="IPR004099">
    <property type="entry name" value="Pyr_nucl-diS_OxRdtase_dimer"/>
</dbReference>
<comment type="cofactor">
    <cofactor evidence="1">
        <name>FAD</name>
        <dbReference type="ChEBI" id="CHEBI:57692"/>
    </cofactor>
</comment>
<comment type="similarity">
    <text evidence="2">Belongs to the class-I pyridine nucleotide-disulfide oxidoreductase family.</text>
</comment>
<dbReference type="PRINTS" id="PR00411">
    <property type="entry name" value="PNDRDTASEI"/>
</dbReference>
<sequence>MVGAGAAGLSAASIASRIGARVTLIEVNRLGGDCLYTGCIPSKTLLRVAACAQSARESHTFGIHVGEITVDFTGVREQIRRAIAAIEPEDSPERYQSLGVRVLKGEATLIDPHTIRVGQETITTRSIVLATGASPIIPALPGLAGARWVTSETVWELESCPGRLVVLGGGAVGCELGQAFTRLGSQVTLVESGSRILGREPEVAAEQLMPVLRREGIKIFTATRALRIEGTAPQAQLVVSHADGTLGAIDFDVLLIAIGRAPRNHGIEGLHLAREPDGRIATNRFLATSQPGIYAAGDVTCTLQFTHVAGQQGVYAALNALFRPLLRLRWNKSPVPRVTYTSPEIASVTRPGLRPSDLAETIAIPLREVNRAVTDGHEDGCALIGVDRSGRAGSATLIMPHAGEIIQELTLAIQERLPLDRILALIHPYPTYAEINRRAAARWRETHLSDSGRRLTRMMLSLLRPIGSG</sequence>
<protein>
    <submittedName>
        <fullName evidence="11">Pyridine nucleotide-disulfide oxidoreductase dimerization region</fullName>
    </submittedName>
</protein>
<evidence type="ECO:0000256" key="2">
    <source>
        <dbReference type="ARBA" id="ARBA00007532"/>
    </source>
</evidence>
<dbReference type="Gene3D" id="3.50.50.60">
    <property type="entry name" value="FAD/NAD(P)-binding domain"/>
    <property type="match status" value="2"/>
</dbReference>
<dbReference type="SUPFAM" id="SSF55424">
    <property type="entry name" value="FAD/NAD-linked reductases, dimerisation (C-terminal) domain"/>
    <property type="match status" value="1"/>
</dbReference>
<dbReference type="PROSITE" id="PS00837">
    <property type="entry name" value="ALADH_PNT_2"/>
    <property type="match status" value="1"/>
</dbReference>
<dbReference type="InterPro" id="IPR016156">
    <property type="entry name" value="FAD/NAD-linked_Rdtase_dimer_sf"/>
</dbReference>
<feature type="domain" description="FAD/NAD(P)-binding" evidence="10">
    <location>
        <begin position="2"/>
        <end position="313"/>
    </location>
</feature>
<organism evidence="11">
    <name type="scientific">mine drainage metagenome</name>
    <dbReference type="NCBI Taxonomy" id="410659"/>
    <lineage>
        <taxon>unclassified sequences</taxon>
        <taxon>metagenomes</taxon>
        <taxon>ecological metagenomes</taxon>
    </lineage>
</organism>